<reference evidence="1 2" key="1">
    <citation type="submission" date="2024-01" db="EMBL/GenBank/DDBJ databases">
        <title>Whole genome of Chryseobacterium arthrosphaerae NNCa 2741.</title>
        <authorList>
            <person name="Boriskina E.V."/>
            <person name="Gordinskaya N.A."/>
            <person name="Kropotov V.S."/>
            <person name="Alekseeva A.E."/>
            <person name="Makhova M.A."/>
            <person name="Kryazhev D.V."/>
            <person name="Shkurkina I.S."/>
        </authorList>
    </citation>
    <scope>NUCLEOTIDE SEQUENCE [LARGE SCALE GENOMIC DNA]</scope>
    <source>
        <strain evidence="1 2">NNCa 2741</strain>
    </source>
</reference>
<protein>
    <recommendedName>
        <fullName evidence="3">YubB ferredoxin-like domain-containing protein</fullName>
    </recommendedName>
</protein>
<evidence type="ECO:0000313" key="2">
    <source>
        <dbReference type="Proteomes" id="UP001350005"/>
    </source>
</evidence>
<evidence type="ECO:0008006" key="3">
    <source>
        <dbReference type="Google" id="ProtNLM"/>
    </source>
</evidence>
<gene>
    <name evidence="1" type="ORF">V2E39_22810</name>
</gene>
<proteinExistence type="predicted"/>
<organism evidence="1 2">
    <name type="scientific">Chryseobacterium arthrosphaerae</name>
    <dbReference type="NCBI Taxonomy" id="651561"/>
    <lineage>
        <taxon>Bacteria</taxon>
        <taxon>Pseudomonadati</taxon>
        <taxon>Bacteroidota</taxon>
        <taxon>Flavobacteriia</taxon>
        <taxon>Flavobacteriales</taxon>
        <taxon>Weeksellaceae</taxon>
        <taxon>Chryseobacterium group</taxon>
        <taxon>Chryseobacterium</taxon>
    </lineage>
</organism>
<sequence length="156" mass="18731">MKTKQQIIEEAWGKNYPVFKEFINENGWGKYPEFQKHEMVENVRPLEFNYSDFRPLSLHGIENNNGWLKVEDRLPDEGIEVICFNEAWIDEDFNPKGIRIGFINDTQWTTAHYWNYQDAYVTISHLDCDNHEEFSDEIKDNIDPTHYRLIDRPPIY</sequence>
<keyword evidence="2" id="KW-1185">Reference proteome</keyword>
<accession>A0ABU7R635</accession>
<comment type="caution">
    <text evidence="1">The sequence shown here is derived from an EMBL/GenBank/DDBJ whole genome shotgun (WGS) entry which is preliminary data.</text>
</comment>
<dbReference type="RefSeq" id="WP_330937603.1">
    <property type="nucleotide sequence ID" value="NZ_JAZGJU010000082.1"/>
</dbReference>
<dbReference type="EMBL" id="JAZGJU010000082">
    <property type="protein sequence ID" value="MEE6130248.1"/>
    <property type="molecule type" value="Genomic_DNA"/>
</dbReference>
<evidence type="ECO:0000313" key="1">
    <source>
        <dbReference type="EMBL" id="MEE6130248.1"/>
    </source>
</evidence>
<name>A0ABU7R635_9FLAO</name>
<dbReference type="Proteomes" id="UP001350005">
    <property type="component" value="Unassembled WGS sequence"/>
</dbReference>